<evidence type="ECO:0000256" key="4">
    <source>
        <dbReference type="ARBA" id="ARBA00022692"/>
    </source>
</evidence>
<evidence type="ECO:0000256" key="3">
    <source>
        <dbReference type="ARBA" id="ARBA00022475"/>
    </source>
</evidence>
<feature type="domain" description="Major facilitator superfamily (MFS) profile" evidence="8">
    <location>
        <begin position="14"/>
        <end position="475"/>
    </location>
</feature>
<comment type="caution">
    <text evidence="9">The sequence shown here is derived from an EMBL/GenBank/DDBJ whole genome shotgun (WGS) entry which is preliminary data.</text>
</comment>
<feature type="transmembrane region" description="Helical" evidence="7">
    <location>
        <begin position="49"/>
        <end position="68"/>
    </location>
</feature>
<accession>A0ABU8MXT3</accession>
<dbReference type="PROSITE" id="PS50850">
    <property type="entry name" value="MFS"/>
    <property type="match status" value="1"/>
</dbReference>
<reference evidence="9 10" key="1">
    <citation type="submission" date="2024-03" db="EMBL/GenBank/DDBJ databases">
        <title>Actinomycetospora sp. OC33-EN06, a novel actinomycete isolated from wild orchid (Aerides multiflora).</title>
        <authorList>
            <person name="Suriyachadkun C."/>
        </authorList>
    </citation>
    <scope>NUCLEOTIDE SEQUENCE [LARGE SCALE GENOMIC DNA]</scope>
    <source>
        <strain evidence="9 10">OC33-EN06</strain>
    </source>
</reference>
<sequence>MRVVEATMSRRSLALAVLTLPVLLISIDMTVLGAALPALTEDLDPGAAEQLWIVDAYSFVLAGLLVTMGTLGDRIGRRRLLLWGAAAFGLASVAAAFAPTAGTLVVARALLGLGGATLMPSTFSLIKSTFPEPRRRATAVAVWSAAFSGGAAAGPVIGGFLLEHFWWGSVFLINVPVIVLLLALGPRVLPESRDPHPGPFDLPSAALSLVAMFPLVAAVKTLATEGATPGAGVAAVVGVVAGAVFVRRQRRLAHPLIDLELFTHRPFSVSVTTNLLGVFALVGLLVLLPQYLQLVLGLSPLTAALWMLPGSVAGVAGALAATRLVRRFSGPGLIGVGLGAAGVGLALVGFLGGLGAVVAGFVLLGGGVALAEALTNDLILAAAPADRAGAASAISETGYELGGALGTAVLGSIAAAVFTARTGQETLGGALAHAGTDMAAARDAFTAGMQIASVLGALVLAATALGAWRLLRRVTGTDREMSAAARR</sequence>
<keyword evidence="3" id="KW-1003">Cell membrane</keyword>
<organism evidence="9 10">
    <name type="scientific">Actinomycetospora aeridis</name>
    <dbReference type="NCBI Taxonomy" id="3129231"/>
    <lineage>
        <taxon>Bacteria</taxon>
        <taxon>Bacillati</taxon>
        <taxon>Actinomycetota</taxon>
        <taxon>Actinomycetes</taxon>
        <taxon>Pseudonocardiales</taxon>
        <taxon>Pseudonocardiaceae</taxon>
        <taxon>Actinomycetospora</taxon>
    </lineage>
</organism>
<evidence type="ECO:0000256" key="6">
    <source>
        <dbReference type="ARBA" id="ARBA00023136"/>
    </source>
</evidence>
<feature type="transmembrane region" description="Helical" evidence="7">
    <location>
        <begin position="164"/>
        <end position="184"/>
    </location>
</feature>
<feature type="transmembrane region" description="Helical" evidence="7">
    <location>
        <begin position="229"/>
        <end position="246"/>
    </location>
</feature>
<dbReference type="PANTHER" id="PTHR42718:SF47">
    <property type="entry name" value="METHYL VIOLOGEN RESISTANCE PROTEIN SMVA"/>
    <property type="match status" value="1"/>
</dbReference>
<evidence type="ECO:0000256" key="2">
    <source>
        <dbReference type="ARBA" id="ARBA00022448"/>
    </source>
</evidence>
<keyword evidence="5 7" id="KW-1133">Transmembrane helix</keyword>
<evidence type="ECO:0000313" key="9">
    <source>
        <dbReference type="EMBL" id="MEJ2884930.1"/>
    </source>
</evidence>
<feature type="transmembrane region" description="Helical" evidence="7">
    <location>
        <begin position="333"/>
        <end position="364"/>
    </location>
</feature>
<feature type="transmembrane region" description="Helical" evidence="7">
    <location>
        <begin position="138"/>
        <end position="158"/>
    </location>
</feature>
<dbReference type="SUPFAM" id="SSF103473">
    <property type="entry name" value="MFS general substrate transporter"/>
    <property type="match status" value="1"/>
</dbReference>
<evidence type="ECO:0000256" key="7">
    <source>
        <dbReference type="SAM" id="Phobius"/>
    </source>
</evidence>
<evidence type="ECO:0000256" key="1">
    <source>
        <dbReference type="ARBA" id="ARBA00004651"/>
    </source>
</evidence>
<name>A0ABU8MXT3_9PSEU</name>
<dbReference type="InterPro" id="IPR020846">
    <property type="entry name" value="MFS_dom"/>
</dbReference>
<dbReference type="CDD" id="cd17321">
    <property type="entry name" value="MFS_MMR_MDR_like"/>
    <property type="match status" value="1"/>
</dbReference>
<dbReference type="Gene3D" id="1.20.1250.20">
    <property type="entry name" value="MFS general substrate transporter like domains"/>
    <property type="match status" value="1"/>
</dbReference>
<evidence type="ECO:0000256" key="5">
    <source>
        <dbReference type="ARBA" id="ARBA00022989"/>
    </source>
</evidence>
<dbReference type="InterPro" id="IPR011701">
    <property type="entry name" value="MFS"/>
</dbReference>
<feature type="transmembrane region" description="Helical" evidence="7">
    <location>
        <begin position="451"/>
        <end position="471"/>
    </location>
</feature>
<keyword evidence="6 7" id="KW-0472">Membrane</keyword>
<feature type="transmembrane region" description="Helical" evidence="7">
    <location>
        <begin position="303"/>
        <end position="321"/>
    </location>
</feature>
<keyword evidence="4 7" id="KW-0812">Transmembrane</keyword>
<dbReference type="Pfam" id="PF07690">
    <property type="entry name" value="MFS_1"/>
    <property type="match status" value="1"/>
</dbReference>
<proteinExistence type="predicted"/>
<feature type="transmembrane region" description="Helical" evidence="7">
    <location>
        <begin position="205"/>
        <end position="223"/>
    </location>
</feature>
<keyword evidence="2" id="KW-0813">Transport</keyword>
<dbReference type="Gene3D" id="1.20.1720.10">
    <property type="entry name" value="Multidrug resistance protein D"/>
    <property type="match status" value="1"/>
</dbReference>
<evidence type="ECO:0000259" key="8">
    <source>
        <dbReference type="PROSITE" id="PS50850"/>
    </source>
</evidence>
<dbReference type="InterPro" id="IPR036259">
    <property type="entry name" value="MFS_trans_sf"/>
</dbReference>
<dbReference type="RefSeq" id="WP_337711427.1">
    <property type="nucleotide sequence ID" value="NZ_JBBEGL010000001.1"/>
</dbReference>
<protein>
    <submittedName>
        <fullName evidence="9">MFS transporter</fullName>
    </submittedName>
</protein>
<dbReference type="Proteomes" id="UP001370100">
    <property type="component" value="Unassembled WGS sequence"/>
</dbReference>
<dbReference type="PANTHER" id="PTHR42718">
    <property type="entry name" value="MAJOR FACILITATOR SUPERFAMILY MULTIDRUG TRANSPORTER MFSC"/>
    <property type="match status" value="1"/>
</dbReference>
<dbReference type="EMBL" id="JBBEGL010000001">
    <property type="protein sequence ID" value="MEJ2884930.1"/>
    <property type="molecule type" value="Genomic_DNA"/>
</dbReference>
<feature type="transmembrane region" description="Helical" evidence="7">
    <location>
        <begin position="80"/>
        <end position="99"/>
    </location>
</feature>
<comment type="subcellular location">
    <subcellularLocation>
        <location evidence="1">Cell membrane</location>
        <topology evidence="1">Multi-pass membrane protein</topology>
    </subcellularLocation>
</comment>
<keyword evidence="10" id="KW-1185">Reference proteome</keyword>
<gene>
    <name evidence="9" type="ORF">WCD41_00600</name>
</gene>
<evidence type="ECO:0000313" key="10">
    <source>
        <dbReference type="Proteomes" id="UP001370100"/>
    </source>
</evidence>
<feature type="transmembrane region" description="Helical" evidence="7">
    <location>
        <begin position="105"/>
        <end position="126"/>
    </location>
</feature>
<feature type="transmembrane region" description="Helical" evidence="7">
    <location>
        <begin position="267"/>
        <end position="291"/>
    </location>
</feature>